<dbReference type="EMBL" id="JBBWWR010000005">
    <property type="protein sequence ID" value="KAK8966879.1"/>
    <property type="molecule type" value="Genomic_DNA"/>
</dbReference>
<reference evidence="2 3" key="1">
    <citation type="journal article" date="2022" name="Nat. Plants">
        <title>Genomes of leafy and leafless Platanthera orchids illuminate the evolution of mycoheterotrophy.</title>
        <authorList>
            <person name="Li M.H."/>
            <person name="Liu K.W."/>
            <person name="Li Z."/>
            <person name="Lu H.C."/>
            <person name="Ye Q.L."/>
            <person name="Zhang D."/>
            <person name="Wang J.Y."/>
            <person name="Li Y.F."/>
            <person name="Zhong Z.M."/>
            <person name="Liu X."/>
            <person name="Yu X."/>
            <person name="Liu D.K."/>
            <person name="Tu X.D."/>
            <person name="Liu B."/>
            <person name="Hao Y."/>
            <person name="Liao X.Y."/>
            <person name="Jiang Y.T."/>
            <person name="Sun W.H."/>
            <person name="Chen J."/>
            <person name="Chen Y.Q."/>
            <person name="Ai Y."/>
            <person name="Zhai J.W."/>
            <person name="Wu S.S."/>
            <person name="Zhou Z."/>
            <person name="Hsiao Y.Y."/>
            <person name="Wu W.L."/>
            <person name="Chen Y.Y."/>
            <person name="Lin Y.F."/>
            <person name="Hsu J.L."/>
            <person name="Li C.Y."/>
            <person name="Wang Z.W."/>
            <person name="Zhao X."/>
            <person name="Zhong W.Y."/>
            <person name="Ma X.K."/>
            <person name="Ma L."/>
            <person name="Huang J."/>
            <person name="Chen G.Z."/>
            <person name="Huang M.Z."/>
            <person name="Huang L."/>
            <person name="Peng D.H."/>
            <person name="Luo Y.B."/>
            <person name="Zou S.Q."/>
            <person name="Chen S.P."/>
            <person name="Lan S."/>
            <person name="Tsai W.C."/>
            <person name="Van de Peer Y."/>
            <person name="Liu Z.J."/>
        </authorList>
    </citation>
    <scope>NUCLEOTIDE SEQUENCE [LARGE SCALE GENOMIC DNA]</scope>
    <source>
        <strain evidence="2">Lor288</strain>
    </source>
</reference>
<proteinExistence type="predicted"/>
<evidence type="ECO:0000256" key="1">
    <source>
        <dbReference type="SAM" id="MobiDB-lite"/>
    </source>
</evidence>
<organism evidence="2 3">
    <name type="scientific">Platanthera guangdongensis</name>
    <dbReference type="NCBI Taxonomy" id="2320717"/>
    <lineage>
        <taxon>Eukaryota</taxon>
        <taxon>Viridiplantae</taxon>
        <taxon>Streptophyta</taxon>
        <taxon>Embryophyta</taxon>
        <taxon>Tracheophyta</taxon>
        <taxon>Spermatophyta</taxon>
        <taxon>Magnoliopsida</taxon>
        <taxon>Liliopsida</taxon>
        <taxon>Asparagales</taxon>
        <taxon>Orchidaceae</taxon>
        <taxon>Orchidoideae</taxon>
        <taxon>Orchideae</taxon>
        <taxon>Orchidinae</taxon>
        <taxon>Platanthera</taxon>
    </lineage>
</organism>
<sequence>MENRDKRREEHVVKKLETTCTVLQLRDSFPLPRSRPPSSSFDLAEKESAMSFPPATHPPPSIPATTMRMLFRATKHPIQSISSSTTNTPPVLTRSTTIHVPSLSQPATIHMPPLSEHVTNTHSLPKEIFTGPPYSASNSTSSASSAMLELLKSAKLAMGMGQAPGRDESYVKQLPDYINLALLEAIHKVILLPLLHEHTFYFHTSRLTIQTTISSTPIHIFEDTPSPPPQSPLPSHISSQIDDTPSTSLHRDPLLSSLNFDPLLLSPQHTPQNSAVQEFITDELPSVIPPSSIRQTFTICPTCSMPSSSTANQPSKSAIFKSQIDFQGVLLPPPFNAPQIDSMQGEGY</sequence>
<feature type="region of interest" description="Disordered" evidence="1">
    <location>
        <begin position="218"/>
        <end position="248"/>
    </location>
</feature>
<evidence type="ECO:0000313" key="3">
    <source>
        <dbReference type="Proteomes" id="UP001412067"/>
    </source>
</evidence>
<evidence type="ECO:0000313" key="2">
    <source>
        <dbReference type="EMBL" id="KAK8966879.1"/>
    </source>
</evidence>
<gene>
    <name evidence="2" type="ORF">KSP40_PGU010943</name>
</gene>
<name>A0ABR2MT79_9ASPA</name>
<keyword evidence="3" id="KW-1185">Reference proteome</keyword>
<feature type="compositionally biased region" description="Low complexity" evidence="1">
    <location>
        <begin position="28"/>
        <end position="42"/>
    </location>
</feature>
<protein>
    <submittedName>
        <fullName evidence="2">Uncharacterized protein</fullName>
    </submittedName>
</protein>
<dbReference type="Proteomes" id="UP001412067">
    <property type="component" value="Unassembled WGS sequence"/>
</dbReference>
<accession>A0ABR2MT79</accession>
<feature type="region of interest" description="Disordered" evidence="1">
    <location>
        <begin position="28"/>
        <end position="60"/>
    </location>
</feature>
<comment type="caution">
    <text evidence="2">The sequence shown here is derived from an EMBL/GenBank/DDBJ whole genome shotgun (WGS) entry which is preliminary data.</text>
</comment>